<evidence type="ECO:0000313" key="5">
    <source>
        <dbReference type="Proteomes" id="UP000777438"/>
    </source>
</evidence>
<dbReference type="GO" id="GO:0008270">
    <property type="term" value="F:zinc ion binding"/>
    <property type="evidence" value="ECO:0007669"/>
    <property type="project" value="InterPro"/>
</dbReference>
<evidence type="ECO:0000259" key="3">
    <source>
        <dbReference type="PROSITE" id="PS00463"/>
    </source>
</evidence>
<reference evidence="4 5" key="1">
    <citation type="journal article" date="2021" name="Nat. Commun.">
        <title>Genetic determinants of endophytism in the Arabidopsis root mycobiome.</title>
        <authorList>
            <person name="Mesny F."/>
            <person name="Miyauchi S."/>
            <person name="Thiergart T."/>
            <person name="Pickel B."/>
            <person name="Atanasova L."/>
            <person name="Karlsson M."/>
            <person name="Huettel B."/>
            <person name="Barry K.W."/>
            <person name="Haridas S."/>
            <person name="Chen C."/>
            <person name="Bauer D."/>
            <person name="Andreopoulos W."/>
            <person name="Pangilinan J."/>
            <person name="LaButti K."/>
            <person name="Riley R."/>
            <person name="Lipzen A."/>
            <person name="Clum A."/>
            <person name="Drula E."/>
            <person name="Henrissat B."/>
            <person name="Kohler A."/>
            <person name="Grigoriev I.V."/>
            <person name="Martin F.M."/>
            <person name="Hacquard S."/>
        </authorList>
    </citation>
    <scope>NUCLEOTIDE SEQUENCE [LARGE SCALE GENOMIC DNA]</scope>
    <source>
        <strain evidence="4 5">MPI-CAGE-CH-0241</strain>
    </source>
</reference>
<organism evidence="4 5">
    <name type="scientific">Thelonectria olida</name>
    <dbReference type="NCBI Taxonomy" id="1576542"/>
    <lineage>
        <taxon>Eukaryota</taxon>
        <taxon>Fungi</taxon>
        <taxon>Dikarya</taxon>
        <taxon>Ascomycota</taxon>
        <taxon>Pezizomycotina</taxon>
        <taxon>Sordariomycetes</taxon>
        <taxon>Hypocreomycetidae</taxon>
        <taxon>Hypocreales</taxon>
        <taxon>Nectriaceae</taxon>
        <taxon>Thelonectria</taxon>
    </lineage>
</organism>
<feature type="compositionally biased region" description="Polar residues" evidence="2">
    <location>
        <begin position="82"/>
        <end position="109"/>
    </location>
</feature>
<name>A0A9P8VQY0_9HYPO</name>
<evidence type="ECO:0000256" key="2">
    <source>
        <dbReference type="SAM" id="MobiDB-lite"/>
    </source>
</evidence>
<dbReference type="GO" id="GO:0000981">
    <property type="term" value="F:DNA-binding transcription factor activity, RNA polymerase II-specific"/>
    <property type="evidence" value="ECO:0007669"/>
    <property type="project" value="InterPro"/>
</dbReference>
<evidence type="ECO:0000313" key="4">
    <source>
        <dbReference type="EMBL" id="KAH6867416.1"/>
    </source>
</evidence>
<dbReference type="PANTHER" id="PTHR47785">
    <property type="entry name" value="ZN(II)2CYS6 TRANSCRIPTION FACTOR (EUROFUNG)-RELATED-RELATED"/>
    <property type="match status" value="1"/>
</dbReference>
<proteinExistence type="predicted"/>
<gene>
    <name evidence="4" type="ORF">B0T10DRAFT_572353</name>
</gene>
<dbReference type="PANTHER" id="PTHR47785:SF5">
    <property type="entry name" value="ZN(II)2CYS6 TRANSCRIPTION FACTOR (EUROFUNG)"/>
    <property type="match status" value="1"/>
</dbReference>
<dbReference type="CDD" id="cd00067">
    <property type="entry name" value="GAL4"/>
    <property type="match status" value="1"/>
</dbReference>
<evidence type="ECO:0000256" key="1">
    <source>
        <dbReference type="ARBA" id="ARBA00023242"/>
    </source>
</evidence>
<keyword evidence="5" id="KW-1185">Reference proteome</keyword>
<dbReference type="CDD" id="cd12148">
    <property type="entry name" value="fungal_TF_MHR"/>
    <property type="match status" value="1"/>
</dbReference>
<dbReference type="InterPro" id="IPR001138">
    <property type="entry name" value="Zn2Cys6_DnaBD"/>
</dbReference>
<protein>
    <recommendedName>
        <fullName evidence="3">Zn(2)-C6 fungal-type domain-containing protein</fullName>
    </recommendedName>
</protein>
<keyword evidence="1" id="KW-0539">Nucleus</keyword>
<dbReference type="SUPFAM" id="SSF57701">
    <property type="entry name" value="Zn2/Cys6 DNA-binding domain"/>
    <property type="match status" value="1"/>
</dbReference>
<dbReference type="InterPro" id="IPR036864">
    <property type="entry name" value="Zn2-C6_fun-type_DNA-bd_sf"/>
</dbReference>
<feature type="domain" description="Zn(2)-C6 fungal-type" evidence="3">
    <location>
        <begin position="52"/>
        <end position="79"/>
    </location>
</feature>
<dbReference type="AlphaFoldDB" id="A0A9P8VQY0"/>
<sequence>MAASNATQPARKRTKRQDTRCPEGGGELDPELQQLANENSGSLAPSTRTGLACEACRLRKTRCVGFPTCTWCQQRRHPCVRGQNSQTSPAKNEILSASSGSSTDQSLNHASAALPSSSNSTDQSSQQRSTWTRARGGEDCFLPIPSAESILEWDILKAQLPNPVQNPTSATDAYEPDRSIHSKASADTSANTLQRLRQRFEQQFLDRYPIISRPWLARCIRDVAENDGGWTAEACLVFLVCALASLCDCPTTDSTALTPQTISRSPSSVVSPAIPGVPASRLLAYQYWTMAKRRLGWALDAPAGLLTAQCLCLAGFWHLQNCAPRRARNMFHRAVESSSNREFCSSMMDEERPLARLIHLLCADLFQ</sequence>
<accession>A0A9P8VQY0</accession>
<comment type="caution">
    <text evidence="4">The sequence shown here is derived from an EMBL/GenBank/DDBJ whole genome shotgun (WGS) entry which is preliminary data.</text>
</comment>
<dbReference type="Proteomes" id="UP000777438">
    <property type="component" value="Unassembled WGS sequence"/>
</dbReference>
<dbReference type="InterPro" id="IPR053181">
    <property type="entry name" value="EcdB-like_regulator"/>
</dbReference>
<feature type="region of interest" description="Disordered" evidence="2">
    <location>
        <begin position="1"/>
        <end position="30"/>
    </location>
</feature>
<dbReference type="OrthoDB" id="10261408at2759"/>
<feature type="region of interest" description="Disordered" evidence="2">
    <location>
        <begin position="80"/>
        <end position="132"/>
    </location>
</feature>
<dbReference type="Gene3D" id="4.10.240.10">
    <property type="entry name" value="Zn(2)-C6 fungal-type DNA-binding domain"/>
    <property type="match status" value="1"/>
</dbReference>
<dbReference type="EMBL" id="JAGPYM010000103">
    <property type="protein sequence ID" value="KAH6867416.1"/>
    <property type="molecule type" value="Genomic_DNA"/>
</dbReference>
<dbReference type="PROSITE" id="PS00463">
    <property type="entry name" value="ZN2_CY6_FUNGAL_1"/>
    <property type="match status" value="1"/>
</dbReference>
<feature type="compositionally biased region" description="Low complexity" evidence="2">
    <location>
        <begin position="116"/>
        <end position="132"/>
    </location>
</feature>